<evidence type="ECO:0000259" key="3">
    <source>
        <dbReference type="PROSITE" id="PS50075"/>
    </source>
</evidence>
<reference evidence="4 5" key="1">
    <citation type="journal article" date="2020" name="Genome Biol. Evol.">
        <title>Comparative genomics of Sclerotiniaceae.</title>
        <authorList>
            <person name="Valero Jimenez C.A."/>
            <person name="Steentjes M."/>
            <person name="Scholten O.E."/>
            <person name="Van Kan J.A.L."/>
        </authorList>
    </citation>
    <scope>NUCLEOTIDE SEQUENCE [LARGE SCALE GENOMIC DNA]</scope>
    <source>
        <strain evidence="4 5">MUCL 94</strain>
    </source>
</reference>
<dbReference type="InterPro" id="IPR006162">
    <property type="entry name" value="Ppantetheine_attach_site"/>
</dbReference>
<protein>
    <recommendedName>
        <fullName evidence="3">Carrier domain-containing protein</fullName>
    </recommendedName>
</protein>
<gene>
    <name evidence="4" type="ORF">EAE97_007131</name>
</gene>
<dbReference type="EMBL" id="RCSW01000013">
    <property type="protein sequence ID" value="KAF7940946.1"/>
    <property type="molecule type" value="Genomic_DNA"/>
</dbReference>
<dbReference type="PROSITE" id="PS00012">
    <property type="entry name" value="PHOSPHOPANTETHEINE"/>
    <property type="match status" value="1"/>
</dbReference>
<keyword evidence="2" id="KW-0597">Phosphoprotein</keyword>
<dbReference type="Gene3D" id="1.10.1200.10">
    <property type="entry name" value="ACP-like"/>
    <property type="match status" value="1"/>
</dbReference>
<comment type="caution">
    <text evidence="4">The sequence shown here is derived from an EMBL/GenBank/DDBJ whole genome shotgun (WGS) entry which is preliminary data.</text>
</comment>
<dbReference type="RefSeq" id="XP_038731835.1">
    <property type="nucleotide sequence ID" value="XM_038877645.1"/>
</dbReference>
<proteinExistence type="predicted"/>
<dbReference type="Proteomes" id="UP000710849">
    <property type="component" value="Unassembled WGS sequence"/>
</dbReference>
<name>A0A9P5M4R9_9HELO</name>
<feature type="domain" description="Carrier" evidence="3">
    <location>
        <begin position="16"/>
        <end position="93"/>
    </location>
</feature>
<accession>A0A9P5M4R9</accession>
<dbReference type="PROSITE" id="PS50075">
    <property type="entry name" value="CARRIER"/>
    <property type="match status" value="1"/>
</dbReference>
<keyword evidence="1" id="KW-0596">Phosphopantetheine</keyword>
<keyword evidence="5" id="KW-1185">Reference proteome</keyword>
<dbReference type="InterPro" id="IPR009081">
    <property type="entry name" value="PP-bd_ACP"/>
</dbReference>
<sequence length="93" mass="10123">MLSGVTTLGKETGDQSEGLSIVERIRHKISRLLYVDFDEVDTETPINKYGIDSMIAAEIRNWLFTKSGKDVSLLTMLGATTTLTTVAGVVSKS</sequence>
<organism evidence="4 5">
    <name type="scientific">Botrytis byssoidea</name>
    <dbReference type="NCBI Taxonomy" id="139641"/>
    <lineage>
        <taxon>Eukaryota</taxon>
        <taxon>Fungi</taxon>
        <taxon>Dikarya</taxon>
        <taxon>Ascomycota</taxon>
        <taxon>Pezizomycotina</taxon>
        <taxon>Leotiomycetes</taxon>
        <taxon>Helotiales</taxon>
        <taxon>Sclerotiniaceae</taxon>
        <taxon>Botrytis</taxon>
    </lineage>
</organism>
<dbReference type="Pfam" id="PF23297">
    <property type="entry name" value="ACP_SdgA_C"/>
    <property type="match status" value="1"/>
</dbReference>
<evidence type="ECO:0000256" key="1">
    <source>
        <dbReference type="ARBA" id="ARBA00022450"/>
    </source>
</evidence>
<dbReference type="AlphaFoldDB" id="A0A9P5M4R9"/>
<dbReference type="SUPFAM" id="SSF47336">
    <property type="entry name" value="ACP-like"/>
    <property type="match status" value="1"/>
</dbReference>
<evidence type="ECO:0000256" key="2">
    <source>
        <dbReference type="ARBA" id="ARBA00022553"/>
    </source>
</evidence>
<evidence type="ECO:0000313" key="5">
    <source>
        <dbReference type="Proteomes" id="UP000710849"/>
    </source>
</evidence>
<evidence type="ECO:0000313" key="4">
    <source>
        <dbReference type="EMBL" id="KAF7940946.1"/>
    </source>
</evidence>
<dbReference type="InterPro" id="IPR036736">
    <property type="entry name" value="ACP-like_sf"/>
</dbReference>
<dbReference type="GeneID" id="62150720"/>